<dbReference type="Pfam" id="PF02770">
    <property type="entry name" value="Acyl-CoA_dh_M"/>
    <property type="match status" value="1"/>
</dbReference>
<dbReference type="SUPFAM" id="SSF56645">
    <property type="entry name" value="Acyl-CoA dehydrogenase NM domain-like"/>
    <property type="match status" value="1"/>
</dbReference>
<dbReference type="SUPFAM" id="SSF47203">
    <property type="entry name" value="Acyl-CoA dehydrogenase C-terminal domain-like"/>
    <property type="match status" value="1"/>
</dbReference>
<evidence type="ECO:0000313" key="8">
    <source>
        <dbReference type="Proteomes" id="UP000305792"/>
    </source>
</evidence>
<evidence type="ECO:0000259" key="5">
    <source>
        <dbReference type="Pfam" id="PF00441"/>
    </source>
</evidence>
<evidence type="ECO:0000256" key="2">
    <source>
        <dbReference type="ARBA" id="ARBA00022630"/>
    </source>
</evidence>
<sequence>MPDDDLKALRGIGRELAEGLRTHSLDVHEGREAAEDVVAALPAEYWCLGLRPDRNPKPLREGGRTLPVRSCREFTALMEELCRGDAGLALAMPFSSMSAMLMEQMLDASQLDAHYARMSERPTWTFFALTEPERGSDAGAITTTLEPGEDGAVLNGVKRYIGNGARAYCGLVFARNTAASGMFAVQPVLVPSDAPGFTAELLDTMGLKGAGLSEIRLEGVRVPVADGARTAPTGLRGAMQTFDTFRPCVGAMALGAGTAVYEYVDRELRAGAQRNWRDRFVHRIEATRGLIATAAAALDAGRGDGSVSSAAKLSAVRLADALAAAAVDVLGPAARLDHPLIDKWDGDIRGIEFMEGTSDIQRQTIAQGWIAGRLPLVGARPGEGR</sequence>
<gene>
    <name evidence="7" type="ORF">E9998_07595</name>
</gene>
<protein>
    <submittedName>
        <fullName evidence="7">Acyl-CoA dehydrogenase</fullName>
    </submittedName>
</protein>
<dbReference type="InterPro" id="IPR006091">
    <property type="entry name" value="Acyl-CoA_Oxase/DH_mid-dom"/>
</dbReference>
<dbReference type="GO" id="GO:0003995">
    <property type="term" value="F:acyl-CoA dehydrogenase activity"/>
    <property type="evidence" value="ECO:0007669"/>
    <property type="project" value="TreeGrafter"/>
</dbReference>
<evidence type="ECO:0000259" key="6">
    <source>
        <dbReference type="Pfam" id="PF02770"/>
    </source>
</evidence>
<reference evidence="7 8" key="1">
    <citation type="journal article" date="2018" name="Int. J. Syst. Evol. Microbiol.">
        <title>Glycomyces paridis sp. nov., isolated from the medicinal plant Paris polyphylla.</title>
        <authorList>
            <person name="Fang X.M."/>
            <person name="Bai J.L."/>
            <person name="Su J."/>
            <person name="Zhao L.L."/>
            <person name="Liu H.Y."/>
            <person name="Ma B.P."/>
            <person name="Zhang Y.Q."/>
            <person name="Yu L.Y."/>
        </authorList>
    </citation>
    <scope>NUCLEOTIDE SEQUENCE [LARGE SCALE GENOMIC DNA]</scope>
    <source>
        <strain evidence="7 8">CPCC 204357</strain>
    </source>
</reference>
<evidence type="ECO:0000256" key="4">
    <source>
        <dbReference type="RuleBase" id="RU362125"/>
    </source>
</evidence>
<comment type="caution">
    <text evidence="7">The sequence shown here is derived from an EMBL/GenBank/DDBJ whole genome shotgun (WGS) entry which is preliminary data.</text>
</comment>
<evidence type="ECO:0000256" key="1">
    <source>
        <dbReference type="ARBA" id="ARBA00009347"/>
    </source>
</evidence>
<dbReference type="PANTHER" id="PTHR43884">
    <property type="entry name" value="ACYL-COA DEHYDROGENASE"/>
    <property type="match status" value="1"/>
</dbReference>
<proteinExistence type="inferred from homology"/>
<keyword evidence="2 4" id="KW-0285">Flavoprotein</keyword>
<comment type="cofactor">
    <cofactor evidence="4">
        <name>FAD</name>
        <dbReference type="ChEBI" id="CHEBI:57692"/>
    </cofactor>
</comment>
<dbReference type="InterPro" id="IPR009100">
    <property type="entry name" value="AcylCoA_DH/oxidase_NM_dom_sf"/>
</dbReference>
<evidence type="ECO:0000313" key="7">
    <source>
        <dbReference type="EMBL" id="THV30226.1"/>
    </source>
</evidence>
<dbReference type="Proteomes" id="UP000305792">
    <property type="component" value="Unassembled WGS sequence"/>
</dbReference>
<dbReference type="InterPro" id="IPR036250">
    <property type="entry name" value="AcylCo_DH-like_C"/>
</dbReference>
<keyword evidence="4" id="KW-0560">Oxidoreductase</keyword>
<dbReference type="InterPro" id="IPR046373">
    <property type="entry name" value="Acyl-CoA_Oxase/DH_mid-dom_sf"/>
</dbReference>
<comment type="similarity">
    <text evidence="1 4">Belongs to the acyl-CoA dehydrogenase family.</text>
</comment>
<dbReference type="Gene3D" id="1.20.140.10">
    <property type="entry name" value="Butyryl-CoA Dehydrogenase, subunit A, domain 3"/>
    <property type="match status" value="1"/>
</dbReference>
<feature type="domain" description="Acyl-CoA dehydrogenase/oxidase C-terminal" evidence="5">
    <location>
        <begin position="234"/>
        <end position="368"/>
    </location>
</feature>
<evidence type="ECO:0000256" key="3">
    <source>
        <dbReference type="ARBA" id="ARBA00022827"/>
    </source>
</evidence>
<name>A0A4V4HPJ7_9ACTN</name>
<dbReference type="OrthoDB" id="3458133at2"/>
<dbReference type="PANTHER" id="PTHR43884:SF12">
    <property type="entry name" value="ISOVALERYL-COA DEHYDROGENASE, MITOCHONDRIAL-RELATED"/>
    <property type="match status" value="1"/>
</dbReference>
<keyword evidence="8" id="KW-1185">Reference proteome</keyword>
<organism evidence="7 8">
    <name type="scientific">Glycomyces paridis</name>
    <dbReference type="NCBI Taxonomy" id="2126555"/>
    <lineage>
        <taxon>Bacteria</taxon>
        <taxon>Bacillati</taxon>
        <taxon>Actinomycetota</taxon>
        <taxon>Actinomycetes</taxon>
        <taxon>Glycomycetales</taxon>
        <taxon>Glycomycetaceae</taxon>
        <taxon>Glycomyces</taxon>
    </lineage>
</organism>
<dbReference type="AlphaFoldDB" id="A0A4V4HPJ7"/>
<accession>A0A4V4HPJ7</accession>
<keyword evidence="3 4" id="KW-0274">FAD</keyword>
<dbReference type="Pfam" id="PF00441">
    <property type="entry name" value="Acyl-CoA_dh_1"/>
    <property type="match status" value="1"/>
</dbReference>
<feature type="domain" description="Acyl-CoA oxidase/dehydrogenase middle" evidence="6">
    <location>
        <begin position="127"/>
        <end position="220"/>
    </location>
</feature>
<dbReference type="EMBL" id="STGX01000004">
    <property type="protein sequence ID" value="THV30226.1"/>
    <property type="molecule type" value="Genomic_DNA"/>
</dbReference>
<dbReference type="RefSeq" id="WP_136529099.1">
    <property type="nucleotide sequence ID" value="NZ_STGX01000004.1"/>
</dbReference>
<dbReference type="Gene3D" id="2.40.110.10">
    <property type="entry name" value="Butyryl-CoA Dehydrogenase, subunit A, domain 2"/>
    <property type="match status" value="1"/>
</dbReference>
<dbReference type="InterPro" id="IPR009075">
    <property type="entry name" value="AcylCo_DH/oxidase_C"/>
</dbReference>